<dbReference type="Proteomes" id="UP000239156">
    <property type="component" value="Unassembled WGS sequence"/>
</dbReference>
<sequence>MHIDIAIFHPSSSPARPDDSLPGVSITFHPLLGPARKIWTVLDYIRQCAPTLYVESDEYRLTGIGVRRAELQARAKVFRDKKPVVGTKAESPSQCGDSFGVAPPDAKVPAGQISCRVYGGLGYFCHKDKCTAGIKKAKSKKLVRLMSEFSYPLKTLNGPLSVETLTFKKCERFADDNAPAEKEVLEVHPNMYWAENLQGILTVRGWDDPNTKREHLYKCVWTHVDDPNNQRPTCDDCTYQEWQDLPIPETKTKKIRS</sequence>
<dbReference type="VEuPathDB" id="FungiDB:PSTT_04035"/>
<proteinExistence type="predicted"/>
<keyword evidence="2" id="KW-1185">Reference proteome</keyword>
<comment type="caution">
    <text evidence="1">The sequence shown here is derived from an EMBL/GenBank/DDBJ whole genome shotgun (WGS) entry which is preliminary data.</text>
</comment>
<protein>
    <submittedName>
        <fullName evidence="1">Uncharacterized protein</fullName>
    </submittedName>
</protein>
<name>A0A2S4VU91_9BASI</name>
<organism evidence="1 2">
    <name type="scientific">Puccinia striiformis</name>
    <dbReference type="NCBI Taxonomy" id="27350"/>
    <lineage>
        <taxon>Eukaryota</taxon>
        <taxon>Fungi</taxon>
        <taxon>Dikarya</taxon>
        <taxon>Basidiomycota</taxon>
        <taxon>Pucciniomycotina</taxon>
        <taxon>Pucciniomycetes</taxon>
        <taxon>Pucciniales</taxon>
        <taxon>Pucciniaceae</taxon>
        <taxon>Puccinia</taxon>
    </lineage>
</organism>
<accession>A0A2S4VU91</accession>
<dbReference type="AlphaFoldDB" id="A0A2S4VU91"/>
<gene>
    <name evidence="1" type="ORF">PSTT_04035</name>
</gene>
<dbReference type="VEuPathDB" id="FungiDB:PSHT_01896"/>
<dbReference type="EMBL" id="PKSL01000027">
    <property type="protein sequence ID" value="POW13037.1"/>
    <property type="molecule type" value="Genomic_DNA"/>
</dbReference>
<reference evidence="1" key="1">
    <citation type="submission" date="2017-12" db="EMBL/GenBank/DDBJ databases">
        <title>Gene loss provides genomic basis for host adaptation in cereal stripe rust fungi.</title>
        <authorList>
            <person name="Xia C."/>
        </authorList>
    </citation>
    <scope>NUCLEOTIDE SEQUENCE [LARGE SCALE GENOMIC DNA]</scope>
    <source>
        <strain evidence="1">93-210</strain>
    </source>
</reference>
<evidence type="ECO:0000313" key="1">
    <source>
        <dbReference type="EMBL" id="POW13037.1"/>
    </source>
</evidence>
<evidence type="ECO:0000313" key="2">
    <source>
        <dbReference type="Proteomes" id="UP000239156"/>
    </source>
</evidence>